<dbReference type="OrthoDB" id="9814487at2"/>
<comment type="caution">
    <text evidence="5">The sequence shown here is derived from an EMBL/GenBank/DDBJ whole genome shotgun (WGS) entry which is preliminary data.</text>
</comment>
<reference evidence="5 6" key="1">
    <citation type="journal article" date="2012" name="Int. J. Syst. Evol. Microbiol.">
        <title>Flammeovirga pacifica sp. nov., isolated from deep-sea sediment.</title>
        <authorList>
            <person name="Xu H."/>
            <person name="Fu Y."/>
            <person name="Yang N."/>
            <person name="Ding Z."/>
            <person name="Lai Q."/>
            <person name="Zeng R."/>
        </authorList>
    </citation>
    <scope>NUCLEOTIDE SEQUENCE [LARGE SCALE GENOMIC DNA]</scope>
    <source>
        <strain evidence="6">DSM 24597 / LMG 26175 / WPAGA1</strain>
    </source>
</reference>
<dbReference type="EMBL" id="JRYR02000001">
    <property type="protein sequence ID" value="OHX67046.1"/>
    <property type="molecule type" value="Genomic_DNA"/>
</dbReference>
<keyword evidence="6" id="KW-1185">Reference proteome</keyword>
<dbReference type="Gene3D" id="2.60.40.790">
    <property type="match status" value="1"/>
</dbReference>
<evidence type="ECO:0000259" key="3">
    <source>
        <dbReference type="PROSITE" id="PS01031"/>
    </source>
</evidence>
<name>A0A1S1Z199_FLAPC</name>
<dbReference type="Proteomes" id="UP000179797">
    <property type="component" value="Unassembled WGS sequence"/>
</dbReference>
<dbReference type="RefSeq" id="WP_052432037.1">
    <property type="nucleotide sequence ID" value="NZ_JRYR02000001.1"/>
</dbReference>
<dbReference type="AlphaFoldDB" id="A0A1S1Z199"/>
<feature type="domain" description="CS" evidence="4">
    <location>
        <begin position="33"/>
        <end position="132"/>
    </location>
</feature>
<dbReference type="SUPFAM" id="SSF49764">
    <property type="entry name" value="HSP20-like chaperones"/>
    <property type="match status" value="1"/>
</dbReference>
<dbReference type="InterPro" id="IPR031107">
    <property type="entry name" value="Small_HSP"/>
</dbReference>
<evidence type="ECO:0000313" key="6">
    <source>
        <dbReference type="Proteomes" id="UP000179797"/>
    </source>
</evidence>
<dbReference type="Pfam" id="PF00011">
    <property type="entry name" value="HSP20"/>
    <property type="match status" value="1"/>
</dbReference>
<dbReference type="CDD" id="cd06464">
    <property type="entry name" value="ACD_sHsps-like"/>
    <property type="match status" value="1"/>
</dbReference>
<dbReference type="PROSITE" id="PS51203">
    <property type="entry name" value="CS"/>
    <property type="match status" value="1"/>
</dbReference>
<dbReference type="PANTHER" id="PTHR11527">
    <property type="entry name" value="HEAT-SHOCK PROTEIN 20 FAMILY MEMBER"/>
    <property type="match status" value="1"/>
</dbReference>
<accession>A0A1S1Z199</accession>
<dbReference type="STRING" id="915059.NH26_12170"/>
<evidence type="ECO:0000256" key="2">
    <source>
        <dbReference type="RuleBase" id="RU003616"/>
    </source>
</evidence>
<evidence type="ECO:0000259" key="4">
    <source>
        <dbReference type="PROSITE" id="PS51203"/>
    </source>
</evidence>
<dbReference type="InterPro" id="IPR008978">
    <property type="entry name" value="HSP20-like_chaperone"/>
</dbReference>
<proteinExistence type="inferred from homology"/>
<gene>
    <name evidence="5" type="ORF">NH26_12170</name>
</gene>
<dbReference type="InterPro" id="IPR007052">
    <property type="entry name" value="CS_dom"/>
</dbReference>
<dbReference type="InterPro" id="IPR002068">
    <property type="entry name" value="A-crystallin/Hsp20_dom"/>
</dbReference>
<organism evidence="5 6">
    <name type="scientific">Flammeovirga pacifica</name>
    <dbReference type="NCBI Taxonomy" id="915059"/>
    <lineage>
        <taxon>Bacteria</taxon>
        <taxon>Pseudomonadati</taxon>
        <taxon>Bacteroidota</taxon>
        <taxon>Cytophagia</taxon>
        <taxon>Cytophagales</taxon>
        <taxon>Flammeovirgaceae</taxon>
        <taxon>Flammeovirga</taxon>
    </lineage>
</organism>
<protein>
    <submittedName>
        <fullName evidence="5">Uncharacterized protein</fullName>
    </submittedName>
</protein>
<comment type="similarity">
    <text evidence="1 2">Belongs to the small heat shock protein (HSP20) family.</text>
</comment>
<feature type="domain" description="SHSP" evidence="3">
    <location>
        <begin position="27"/>
        <end position="134"/>
    </location>
</feature>
<evidence type="ECO:0000256" key="1">
    <source>
        <dbReference type="PROSITE-ProRule" id="PRU00285"/>
    </source>
</evidence>
<sequence>MRYTVNNHPTSLFSSLFNDVANVIDNVNVTSNQVPVNVLEAEDGFTLEVFIPGLKKEEVSISVDDNKLKVAYTHNQDKEVKYLKREFIIKDFERTFNLPNTIDIETIEANFEQGVLSISLPKSEKSQKKTIEIQ</sequence>
<dbReference type="PROSITE" id="PS01031">
    <property type="entry name" value="SHSP"/>
    <property type="match status" value="1"/>
</dbReference>
<evidence type="ECO:0000313" key="5">
    <source>
        <dbReference type="EMBL" id="OHX67046.1"/>
    </source>
</evidence>